<feature type="domain" description="Solute-binding protein family 5" evidence="5">
    <location>
        <begin position="74"/>
        <end position="481"/>
    </location>
</feature>
<gene>
    <name evidence="6" type="ORF">CDA63_12945</name>
</gene>
<dbReference type="RefSeq" id="WP_088464881.1">
    <property type="nucleotide sequence ID" value="NZ_NIRR01000021.1"/>
</dbReference>
<dbReference type="Proteomes" id="UP000197277">
    <property type="component" value="Unassembled WGS sequence"/>
</dbReference>
<feature type="signal peptide" evidence="4">
    <location>
        <begin position="1"/>
        <end position="24"/>
    </location>
</feature>
<dbReference type="Pfam" id="PF00496">
    <property type="entry name" value="SBP_bac_5"/>
    <property type="match status" value="1"/>
</dbReference>
<dbReference type="AlphaFoldDB" id="A0A246FJC4"/>
<dbReference type="GO" id="GO:0030288">
    <property type="term" value="C:outer membrane-bounded periplasmic space"/>
    <property type="evidence" value="ECO:0007669"/>
    <property type="project" value="UniProtKB-ARBA"/>
</dbReference>
<evidence type="ECO:0000256" key="3">
    <source>
        <dbReference type="ARBA" id="ARBA00022729"/>
    </source>
</evidence>
<dbReference type="PROSITE" id="PS51257">
    <property type="entry name" value="PROKAR_LIPOPROTEIN"/>
    <property type="match status" value="1"/>
</dbReference>
<name>A0A246FJC4_9BACT</name>
<dbReference type="GO" id="GO:0015833">
    <property type="term" value="P:peptide transport"/>
    <property type="evidence" value="ECO:0007669"/>
    <property type="project" value="TreeGrafter"/>
</dbReference>
<comment type="similarity">
    <text evidence="1">Belongs to the bacterial solute-binding protein 5 family.</text>
</comment>
<dbReference type="PANTHER" id="PTHR30290:SF9">
    <property type="entry name" value="OLIGOPEPTIDE-BINDING PROTEIN APPA"/>
    <property type="match status" value="1"/>
</dbReference>
<accession>A0A246FJC4</accession>
<dbReference type="SUPFAM" id="SSF53850">
    <property type="entry name" value="Periplasmic binding protein-like II"/>
    <property type="match status" value="1"/>
</dbReference>
<dbReference type="PANTHER" id="PTHR30290">
    <property type="entry name" value="PERIPLASMIC BINDING COMPONENT OF ABC TRANSPORTER"/>
    <property type="match status" value="1"/>
</dbReference>
<proteinExistence type="inferred from homology"/>
<dbReference type="PIRSF" id="PIRSF002741">
    <property type="entry name" value="MppA"/>
    <property type="match status" value="1"/>
</dbReference>
<evidence type="ECO:0000313" key="6">
    <source>
        <dbReference type="EMBL" id="OWP62675.1"/>
    </source>
</evidence>
<evidence type="ECO:0000259" key="5">
    <source>
        <dbReference type="Pfam" id="PF00496"/>
    </source>
</evidence>
<sequence>MKLFLSRLVLGLWVGLLASCSTPASDTPPSTVRIRWDRDPENLDPLVVSNKSAYEVSTLTYCSLLSGSEADADFVPWLAEDFPTVERTADSLLLVSYRLRPEARWDNGTPILARDVAFTLKVMNCPGLPIEMDQAMFGFIQDIRLDSTDARRFTLVCSGPSPDHIRESGDFSIFPEYVLDPRGELRTVQLADLRRMPAPAAATAFAGRYQALELAKHPERLPGCGPYKVTTWQNGRYLTMARKPHWWADTLPAPPPALQAFPDQLIYQIIPDAATATLALRRGEIDLYALMPAAEFTRLQQSAADREKLRFYTTNSYEFLAASFDVRQPVLRDARTRRALSALFNIPALIAGTQQGNATPSVGLISPRLKAYYNDSLSIPAFSPAAAADLLRQAGWQRQPDGTWQRPAAAGGPPQKLQLGLSYRAGEAAFETAALQFQAAARALGIGVDLRPTEQSVLSGQLHKGETDLSIRTFTGNPFSFDFTPLLHTRGIGAGNTTGFSEPASDQLIEQIAAANEPARKALLLRRFQRLLYQERPFTVLYFLRYRVAAAQRLGTVPVTGLKPGYEAAHIRPLAPKS</sequence>
<feature type="chain" id="PRO_5013281127" description="Solute-binding protein family 5 domain-containing protein" evidence="4">
    <location>
        <begin position="25"/>
        <end position="578"/>
    </location>
</feature>
<dbReference type="GO" id="GO:0043190">
    <property type="term" value="C:ATP-binding cassette (ABC) transporter complex"/>
    <property type="evidence" value="ECO:0007669"/>
    <property type="project" value="InterPro"/>
</dbReference>
<comment type="caution">
    <text evidence="6">The sequence shown here is derived from an EMBL/GenBank/DDBJ whole genome shotgun (WGS) entry which is preliminary data.</text>
</comment>
<dbReference type="CDD" id="cd00995">
    <property type="entry name" value="PBP2_NikA_DppA_OppA_like"/>
    <property type="match status" value="1"/>
</dbReference>
<dbReference type="GO" id="GO:1904680">
    <property type="term" value="F:peptide transmembrane transporter activity"/>
    <property type="evidence" value="ECO:0007669"/>
    <property type="project" value="TreeGrafter"/>
</dbReference>
<keyword evidence="7" id="KW-1185">Reference proteome</keyword>
<keyword evidence="3 4" id="KW-0732">Signal</keyword>
<dbReference type="OrthoDB" id="9772924at2"/>
<evidence type="ECO:0000256" key="2">
    <source>
        <dbReference type="ARBA" id="ARBA00022448"/>
    </source>
</evidence>
<dbReference type="InterPro" id="IPR000914">
    <property type="entry name" value="SBP_5_dom"/>
</dbReference>
<dbReference type="InterPro" id="IPR039424">
    <property type="entry name" value="SBP_5"/>
</dbReference>
<reference evidence="6 7" key="1">
    <citation type="submission" date="2017-06" db="EMBL/GenBank/DDBJ databases">
        <title>Hymenobacter amundsenii sp. nov. isolated from regoliths in Antarctica.</title>
        <authorList>
            <person name="Sedlacek I."/>
            <person name="Kralova S."/>
            <person name="Pantucek R."/>
            <person name="Svec P."/>
            <person name="Holochova P."/>
            <person name="Stankova E."/>
            <person name="Vrbovska V."/>
            <person name="Busse H.-J."/>
        </authorList>
    </citation>
    <scope>NUCLEOTIDE SEQUENCE [LARGE SCALE GENOMIC DNA]</scope>
    <source>
        <strain evidence="6 7">CCM 8682</strain>
    </source>
</reference>
<dbReference type="InterPro" id="IPR030678">
    <property type="entry name" value="Peptide/Ni-bd"/>
</dbReference>
<organism evidence="6 7">
    <name type="scientific">Hymenobacter amundsenii</name>
    <dbReference type="NCBI Taxonomy" id="2006685"/>
    <lineage>
        <taxon>Bacteria</taxon>
        <taxon>Pseudomonadati</taxon>
        <taxon>Bacteroidota</taxon>
        <taxon>Cytophagia</taxon>
        <taxon>Cytophagales</taxon>
        <taxon>Hymenobacteraceae</taxon>
        <taxon>Hymenobacter</taxon>
    </lineage>
</organism>
<protein>
    <recommendedName>
        <fullName evidence="5">Solute-binding protein family 5 domain-containing protein</fullName>
    </recommendedName>
</protein>
<dbReference type="Gene3D" id="3.40.190.10">
    <property type="entry name" value="Periplasmic binding protein-like II"/>
    <property type="match status" value="1"/>
</dbReference>
<evidence type="ECO:0000256" key="1">
    <source>
        <dbReference type="ARBA" id="ARBA00005695"/>
    </source>
</evidence>
<dbReference type="Gene3D" id="3.10.105.10">
    <property type="entry name" value="Dipeptide-binding Protein, Domain 3"/>
    <property type="match status" value="1"/>
</dbReference>
<keyword evidence="2" id="KW-0813">Transport</keyword>
<evidence type="ECO:0000256" key="4">
    <source>
        <dbReference type="SAM" id="SignalP"/>
    </source>
</evidence>
<dbReference type="EMBL" id="NIRR01000021">
    <property type="protein sequence ID" value="OWP62675.1"/>
    <property type="molecule type" value="Genomic_DNA"/>
</dbReference>
<evidence type="ECO:0000313" key="7">
    <source>
        <dbReference type="Proteomes" id="UP000197277"/>
    </source>
</evidence>